<dbReference type="InterPro" id="IPR011250">
    <property type="entry name" value="OMP/PagP_B-barrel"/>
</dbReference>
<dbReference type="Gene3D" id="2.40.160.20">
    <property type="match status" value="1"/>
</dbReference>
<evidence type="ECO:0000313" key="5">
    <source>
        <dbReference type="Proteomes" id="UP001165366"/>
    </source>
</evidence>
<dbReference type="RefSeq" id="WP_237855959.1">
    <property type="nucleotide sequence ID" value="NZ_JAKLWS010000035.1"/>
</dbReference>
<organism evidence="4 5">
    <name type="scientific">Rhodohalobacter sulfatireducens</name>
    <dbReference type="NCBI Taxonomy" id="2911366"/>
    <lineage>
        <taxon>Bacteria</taxon>
        <taxon>Pseudomonadati</taxon>
        <taxon>Balneolota</taxon>
        <taxon>Balneolia</taxon>
        <taxon>Balneolales</taxon>
        <taxon>Balneolaceae</taxon>
        <taxon>Rhodohalobacter</taxon>
    </lineage>
</organism>
<dbReference type="Proteomes" id="UP001165366">
    <property type="component" value="Unassembled WGS sequence"/>
</dbReference>
<sequence>MKRFFALIPILFFGFSLNSYSQEIQAQLDFGVGIPQGDFRQQSDHIGGGLNIMGGYRFPNSPVMLGLEFGFMNFGTDTREEALSSTIPDLRVEVENSYNLAHGDILLRLIAPPSQIRPYVDGLFGFNYFFTETVIRDRDDFFDEEKLSDTNFEDTALSYGFGAGLQIRVWRNRGEVTRSPEDIEPSSVYINLRGRYMFGREAEYLQKGSISTDNGRVTYDVTQSTTNLLHIKIGVGVNF</sequence>
<comment type="caution">
    <text evidence="4">The sequence shown here is derived from an EMBL/GenBank/DDBJ whole genome shotgun (WGS) entry which is preliminary data.</text>
</comment>
<keyword evidence="5" id="KW-1185">Reference proteome</keyword>
<dbReference type="SUPFAM" id="SSF56925">
    <property type="entry name" value="OMPA-like"/>
    <property type="match status" value="1"/>
</dbReference>
<proteinExistence type="predicted"/>
<protein>
    <submittedName>
        <fullName evidence="4">Porin family protein</fullName>
    </submittedName>
</protein>
<gene>
    <name evidence="4" type="ORF">L6773_18290</name>
</gene>
<feature type="domain" description="Outer membrane protein beta-barrel" evidence="3">
    <location>
        <begin position="11"/>
        <end position="171"/>
    </location>
</feature>
<accession>A0ABS9KI50</accession>
<feature type="chain" id="PRO_5046152151" evidence="2">
    <location>
        <begin position="22"/>
        <end position="239"/>
    </location>
</feature>
<evidence type="ECO:0000256" key="1">
    <source>
        <dbReference type="ARBA" id="ARBA00022729"/>
    </source>
</evidence>
<keyword evidence="1 2" id="KW-0732">Signal</keyword>
<dbReference type="Pfam" id="PF13505">
    <property type="entry name" value="OMP_b-brl"/>
    <property type="match status" value="1"/>
</dbReference>
<reference evidence="4" key="2">
    <citation type="submission" date="2024-05" db="EMBL/GenBank/DDBJ databases">
        <title>Rhodohalobacter halophilus gen. nov., sp. nov., a moderately halophilic member of the family Balneolaceae.</title>
        <authorList>
            <person name="Xia J."/>
        </authorList>
    </citation>
    <scope>NUCLEOTIDE SEQUENCE</scope>
    <source>
        <strain evidence="4">WB101</strain>
    </source>
</reference>
<dbReference type="InterPro" id="IPR027385">
    <property type="entry name" value="Beta-barrel_OMP"/>
</dbReference>
<evidence type="ECO:0000259" key="3">
    <source>
        <dbReference type="Pfam" id="PF13505"/>
    </source>
</evidence>
<evidence type="ECO:0000313" key="4">
    <source>
        <dbReference type="EMBL" id="MCG2590532.1"/>
    </source>
</evidence>
<feature type="signal peptide" evidence="2">
    <location>
        <begin position="1"/>
        <end position="21"/>
    </location>
</feature>
<name>A0ABS9KI50_9BACT</name>
<dbReference type="EMBL" id="JAKLWS010000035">
    <property type="protein sequence ID" value="MCG2590532.1"/>
    <property type="molecule type" value="Genomic_DNA"/>
</dbReference>
<reference evidence="4" key="1">
    <citation type="submission" date="2022-01" db="EMBL/GenBank/DDBJ databases">
        <authorList>
            <person name="Wang Y."/>
        </authorList>
    </citation>
    <scope>NUCLEOTIDE SEQUENCE</scope>
    <source>
        <strain evidence="4">WB101</strain>
    </source>
</reference>
<evidence type="ECO:0000256" key="2">
    <source>
        <dbReference type="SAM" id="SignalP"/>
    </source>
</evidence>